<protein>
    <submittedName>
        <fullName evidence="1">Uncharacterized protein</fullName>
    </submittedName>
</protein>
<name>A0AA48GNK8_9BACT</name>
<evidence type="ECO:0000313" key="2">
    <source>
        <dbReference type="Proteomes" id="UP001228113"/>
    </source>
</evidence>
<proteinExistence type="predicted"/>
<dbReference type="Proteomes" id="UP001228113">
    <property type="component" value="Chromosome"/>
</dbReference>
<gene>
    <name evidence="1" type="ORF">METESE_13640</name>
</gene>
<accession>A0AA48GNK8</accession>
<organism evidence="1 2">
    <name type="scientific">Mesoterricola sediminis</name>
    <dbReference type="NCBI Taxonomy" id="2927980"/>
    <lineage>
        <taxon>Bacteria</taxon>
        <taxon>Pseudomonadati</taxon>
        <taxon>Acidobacteriota</taxon>
        <taxon>Holophagae</taxon>
        <taxon>Holophagales</taxon>
        <taxon>Holophagaceae</taxon>
        <taxon>Mesoterricola</taxon>
    </lineage>
</organism>
<keyword evidence="2" id="KW-1185">Reference proteome</keyword>
<reference evidence="1" key="1">
    <citation type="journal article" date="2023" name="Int. J. Syst. Evol. Microbiol.">
        <title>Mesoterricola silvestris gen. nov., sp. nov., Mesoterricola sediminis sp. nov., Geothrix oryzae sp. nov., Geothrix edaphica sp. nov., Geothrix rubra sp. nov., and Geothrix limicola sp. nov., six novel members of Acidobacteriota isolated from soils.</title>
        <authorList>
            <person name="Itoh H."/>
            <person name="Sugisawa Y."/>
            <person name="Mise K."/>
            <person name="Xu Z."/>
            <person name="Kuniyasu M."/>
            <person name="Ushijima N."/>
            <person name="Kawano K."/>
            <person name="Kobayashi E."/>
            <person name="Shiratori Y."/>
            <person name="Masuda Y."/>
            <person name="Senoo K."/>
        </authorList>
    </citation>
    <scope>NUCLEOTIDE SEQUENCE</scope>
    <source>
        <strain evidence="1">W786</strain>
    </source>
</reference>
<sequence length="160" mass="17441">MRGHVRAEVCGTSDDQAKIDLETFAAYEEAGAANLPKWPEPATSRYIEKARGWGKPDSADALLLLEEWTGAEEGSAARWMAAPAVQAVIGRGELLFMPGTGPHPGAFLNLFLFAVYMAEEPGSTWESVLRDMESMAKAYEALPPFVAHRLGLTWFRRGGA</sequence>
<dbReference type="EMBL" id="AP027081">
    <property type="protein sequence ID" value="BDU76406.1"/>
    <property type="molecule type" value="Genomic_DNA"/>
</dbReference>
<evidence type="ECO:0000313" key="1">
    <source>
        <dbReference type="EMBL" id="BDU76406.1"/>
    </source>
</evidence>
<dbReference type="AlphaFoldDB" id="A0AA48GNK8"/>
<dbReference type="KEGG" id="msea:METESE_13640"/>